<evidence type="ECO:0000256" key="3">
    <source>
        <dbReference type="SAM" id="SignalP"/>
    </source>
</evidence>
<evidence type="ECO:0000256" key="1">
    <source>
        <dbReference type="SAM" id="Coils"/>
    </source>
</evidence>
<dbReference type="AlphaFoldDB" id="A0A2M4B3V7"/>
<feature type="region of interest" description="Disordered" evidence="2">
    <location>
        <begin position="109"/>
        <end position="137"/>
    </location>
</feature>
<feature type="compositionally biased region" description="Basic residues" evidence="2">
    <location>
        <begin position="124"/>
        <end position="134"/>
    </location>
</feature>
<feature type="compositionally biased region" description="Polar residues" evidence="2">
    <location>
        <begin position="109"/>
        <end position="121"/>
    </location>
</feature>
<proteinExistence type="predicted"/>
<feature type="chain" id="PRO_5014843983" evidence="3">
    <location>
        <begin position="21"/>
        <end position="151"/>
    </location>
</feature>
<protein>
    <submittedName>
        <fullName evidence="4">Putative secreted protein</fullName>
    </submittedName>
</protein>
<evidence type="ECO:0000313" key="4">
    <source>
        <dbReference type="EMBL" id="MBW47725.1"/>
    </source>
</evidence>
<name>A0A2M4B3V7_9DIPT</name>
<feature type="signal peptide" evidence="3">
    <location>
        <begin position="1"/>
        <end position="20"/>
    </location>
</feature>
<accession>A0A2M4B3V7</accession>
<sequence>MKQSVWWLVVCAVLYVSASGARDIEYVHHSGHDTMRYGIELLLTKLDIITSKLQRMEEKLLKTENKSQKIETTQEKSQKEKFVAIQKLDKDIDHVHNITRQIMNALSQLHPTTKTPQQQERVNQRKKVSKRPQHRSLSNLPLLVQRCSIER</sequence>
<keyword evidence="3" id="KW-0732">Signal</keyword>
<keyword evidence="1" id="KW-0175">Coiled coil</keyword>
<dbReference type="EMBL" id="GGFK01014404">
    <property type="protein sequence ID" value="MBW47725.1"/>
    <property type="molecule type" value="Transcribed_RNA"/>
</dbReference>
<reference evidence="4" key="1">
    <citation type="submission" date="2018-01" db="EMBL/GenBank/DDBJ databases">
        <title>An insight into the sialome of Amazonian anophelines.</title>
        <authorList>
            <person name="Ribeiro J.M."/>
            <person name="Scarpassa V."/>
            <person name="Calvo E."/>
        </authorList>
    </citation>
    <scope>NUCLEOTIDE SEQUENCE</scope>
    <source>
        <tissue evidence="4">Salivary glands</tissue>
    </source>
</reference>
<feature type="coiled-coil region" evidence="1">
    <location>
        <begin position="39"/>
        <end position="73"/>
    </location>
</feature>
<evidence type="ECO:0000256" key="2">
    <source>
        <dbReference type="SAM" id="MobiDB-lite"/>
    </source>
</evidence>
<organism evidence="4">
    <name type="scientific">Anopheles triannulatus</name>
    <dbReference type="NCBI Taxonomy" id="58253"/>
    <lineage>
        <taxon>Eukaryota</taxon>
        <taxon>Metazoa</taxon>
        <taxon>Ecdysozoa</taxon>
        <taxon>Arthropoda</taxon>
        <taxon>Hexapoda</taxon>
        <taxon>Insecta</taxon>
        <taxon>Pterygota</taxon>
        <taxon>Neoptera</taxon>
        <taxon>Endopterygota</taxon>
        <taxon>Diptera</taxon>
        <taxon>Nematocera</taxon>
        <taxon>Culicoidea</taxon>
        <taxon>Culicidae</taxon>
        <taxon>Anophelinae</taxon>
        <taxon>Anopheles</taxon>
    </lineage>
</organism>